<evidence type="ECO:0000256" key="8">
    <source>
        <dbReference type="HAMAP-Rule" id="MF_01161"/>
    </source>
</evidence>
<dbReference type="PATRIC" id="fig|1423746.3.peg.1576"/>
<dbReference type="GO" id="GO:0005737">
    <property type="term" value="C:cytoplasm"/>
    <property type="evidence" value="ECO:0007669"/>
    <property type="project" value="UniProtKB-SubCell"/>
</dbReference>
<dbReference type="EMBL" id="AZER01000003">
    <property type="protein sequence ID" value="KRL28764.1"/>
    <property type="molecule type" value="Genomic_DNA"/>
</dbReference>
<comment type="function">
    <text evidence="8">Ligates lysine onto the cytidine present at position 34 of the AUA codon-specific tRNA(Ile) that contains the anticodon CAU, in an ATP-dependent manner. Cytidine is converted to lysidine, thus changing the amino acid specificity of the tRNA from methionine to isoleucine.</text>
</comment>
<protein>
    <recommendedName>
        <fullName evidence="8">tRNA(Ile)-lysidine synthase</fullName>
        <ecNumber evidence="8">6.3.4.19</ecNumber>
    </recommendedName>
    <alternativeName>
        <fullName evidence="8">tRNA(Ile)-2-lysyl-cytidine synthase</fullName>
    </alternativeName>
    <alternativeName>
        <fullName evidence="8">tRNA(Ile)-lysidine synthetase</fullName>
    </alternativeName>
</protein>
<evidence type="ECO:0000256" key="6">
    <source>
        <dbReference type="ARBA" id="ARBA00022840"/>
    </source>
</evidence>
<dbReference type="HAMAP" id="MF_01161">
    <property type="entry name" value="tRNA_Ile_lys_synt"/>
    <property type="match status" value="1"/>
</dbReference>
<comment type="similarity">
    <text evidence="8">Belongs to the tRNA(Ile)-lysidine synthase family.</text>
</comment>
<dbReference type="AlphaFoldDB" id="A0A0R1P915"/>
<dbReference type="SUPFAM" id="SSF82829">
    <property type="entry name" value="MesJ substrate recognition domain-like"/>
    <property type="match status" value="1"/>
</dbReference>
<dbReference type="SUPFAM" id="SSF56037">
    <property type="entry name" value="PheT/TilS domain"/>
    <property type="match status" value="1"/>
</dbReference>
<dbReference type="PANTHER" id="PTHR43033:SF1">
    <property type="entry name" value="TRNA(ILE)-LYSIDINE SYNTHASE-RELATED"/>
    <property type="match status" value="1"/>
</dbReference>
<dbReference type="GO" id="GO:0005524">
    <property type="term" value="F:ATP binding"/>
    <property type="evidence" value="ECO:0007669"/>
    <property type="project" value="UniProtKB-KW"/>
</dbReference>
<dbReference type="InterPro" id="IPR012795">
    <property type="entry name" value="tRNA_Ile_lys_synt_N"/>
</dbReference>
<organism evidence="10 11">
    <name type="scientific">Limosilactobacillus frumenti DSM 13145</name>
    <dbReference type="NCBI Taxonomy" id="1423746"/>
    <lineage>
        <taxon>Bacteria</taxon>
        <taxon>Bacillati</taxon>
        <taxon>Bacillota</taxon>
        <taxon>Bacilli</taxon>
        <taxon>Lactobacillales</taxon>
        <taxon>Lactobacillaceae</taxon>
        <taxon>Limosilactobacillus</taxon>
    </lineage>
</organism>
<evidence type="ECO:0000313" key="11">
    <source>
        <dbReference type="Proteomes" id="UP000051445"/>
    </source>
</evidence>
<evidence type="ECO:0000256" key="4">
    <source>
        <dbReference type="ARBA" id="ARBA00022694"/>
    </source>
</evidence>
<dbReference type="NCBIfam" id="TIGR02433">
    <property type="entry name" value="lysidine_TilS_C"/>
    <property type="match status" value="1"/>
</dbReference>
<comment type="subcellular location">
    <subcellularLocation>
        <location evidence="1 8">Cytoplasm</location>
    </subcellularLocation>
</comment>
<evidence type="ECO:0000259" key="9">
    <source>
        <dbReference type="SMART" id="SM00977"/>
    </source>
</evidence>
<keyword evidence="6" id="KW-0067">ATP-binding</keyword>
<evidence type="ECO:0000256" key="3">
    <source>
        <dbReference type="ARBA" id="ARBA00022598"/>
    </source>
</evidence>
<comment type="caution">
    <text evidence="10">The sequence shown here is derived from an EMBL/GenBank/DDBJ whole genome shotgun (WGS) entry which is preliminary data.</text>
</comment>
<comment type="catalytic activity">
    <reaction evidence="7 8">
        <text>cytidine(34) in tRNA(Ile2) + L-lysine + ATP = lysidine(34) in tRNA(Ile2) + AMP + diphosphate + H(+)</text>
        <dbReference type="Rhea" id="RHEA:43744"/>
        <dbReference type="Rhea" id="RHEA-COMP:10625"/>
        <dbReference type="Rhea" id="RHEA-COMP:10670"/>
        <dbReference type="ChEBI" id="CHEBI:15378"/>
        <dbReference type="ChEBI" id="CHEBI:30616"/>
        <dbReference type="ChEBI" id="CHEBI:32551"/>
        <dbReference type="ChEBI" id="CHEBI:33019"/>
        <dbReference type="ChEBI" id="CHEBI:82748"/>
        <dbReference type="ChEBI" id="CHEBI:83665"/>
        <dbReference type="ChEBI" id="CHEBI:456215"/>
        <dbReference type="EC" id="6.3.4.19"/>
    </reaction>
</comment>
<keyword evidence="11" id="KW-1185">Reference proteome</keyword>
<name>A0A0R1P915_9LACO</name>
<dbReference type="InterPro" id="IPR012094">
    <property type="entry name" value="tRNA_Ile_lys_synt"/>
</dbReference>
<dbReference type="InterPro" id="IPR012796">
    <property type="entry name" value="Lysidine-tRNA-synth_C"/>
</dbReference>
<dbReference type="GO" id="GO:0032267">
    <property type="term" value="F:tRNA(Ile)-lysidine synthase activity"/>
    <property type="evidence" value="ECO:0007669"/>
    <property type="project" value="UniProtKB-EC"/>
</dbReference>
<evidence type="ECO:0000256" key="2">
    <source>
        <dbReference type="ARBA" id="ARBA00022490"/>
    </source>
</evidence>
<accession>A0A0R1P915</accession>
<dbReference type="RefSeq" id="WP_057747808.1">
    <property type="nucleotide sequence ID" value="NZ_AZER01000003.1"/>
</dbReference>
<reference evidence="10 11" key="1">
    <citation type="journal article" date="2015" name="Genome Announc.">
        <title>Expanding the biotechnology potential of lactobacilli through comparative genomics of 213 strains and associated genera.</title>
        <authorList>
            <person name="Sun Z."/>
            <person name="Harris H.M."/>
            <person name="McCann A."/>
            <person name="Guo C."/>
            <person name="Argimon S."/>
            <person name="Zhang W."/>
            <person name="Yang X."/>
            <person name="Jeffery I.B."/>
            <person name="Cooney J.C."/>
            <person name="Kagawa T.F."/>
            <person name="Liu W."/>
            <person name="Song Y."/>
            <person name="Salvetti E."/>
            <person name="Wrobel A."/>
            <person name="Rasinkangas P."/>
            <person name="Parkhill J."/>
            <person name="Rea M.C."/>
            <person name="O'Sullivan O."/>
            <person name="Ritari J."/>
            <person name="Douillard F.P."/>
            <person name="Paul Ross R."/>
            <person name="Yang R."/>
            <person name="Briner A.E."/>
            <person name="Felis G.E."/>
            <person name="de Vos W.M."/>
            <person name="Barrangou R."/>
            <person name="Klaenhammer T.R."/>
            <person name="Caufield P.W."/>
            <person name="Cui Y."/>
            <person name="Zhang H."/>
            <person name="O'Toole P.W."/>
        </authorList>
    </citation>
    <scope>NUCLEOTIDE SEQUENCE [LARGE SCALE GENOMIC DNA]</scope>
    <source>
        <strain evidence="10 11">DSM 13145</strain>
    </source>
</reference>
<dbReference type="InterPro" id="IPR014729">
    <property type="entry name" value="Rossmann-like_a/b/a_fold"/>
</dbReference>
<keyword evidence="2 8" id="KW-0963">Cytoplasm</keyword>
<dbReference type="CDD" id="cd01992">
    <property type="entry name" value="TilS_N"/>
    <property type="match status" value="1"/>
</dbReference>
<dbReference type="InterPro" id="IPR015262">
    <property type="entry name" value="tRNA_Ile_lys_synt_subst-bd"/>
</dbReference>
<dbReference type="OrthoDB" id="9807403at2"/>
<gene>
    <name evidence="8" type="primary">tilS</name>
    <name evidence="10" type="ORF">FD27_GL001546</name>
</gene>
<dbReference type="GO" id="GO:0006400">
    <property type="term" value="P:tRNA modification"/>
    <property type="evidence" value="ECO:0007669"/>
    <property type="project" value="UniProtKB-UniRule"/>
</dbReference>
<dbReference type="InterPro" id="IPR011063">
    <property type="entry name" value="TilS/TtcA_N"/>
</dbReference>
<comment type="caution">
    <text evidence="8">Lacks conserved residue(s) required for the propagation of feature annotation.</text>
</comment>
<keyword evidence="5" id="KW-0547">Nucleotide-binding</keyword>
<keyword evidence="4 8" id="KW-0819">tRNA processing</keyword>
<dbReference type="NCBIfam" id="TIGR02432">
    <property type="entry name" value="lysidine_TilS_N"/>
    <property type="match status" value="1"/>
</dbReference>
<dbReference type="SMART" id="SM00977">
    <property type="entry name" value="TilS_C"/>
    <property type="match status" value="1"/>
</dbReference>
<evidence type="ECO:0000256" key="5">
    <source>
        <dbReference type="ARBA" id="ARBA00022741"/>
    </source>
</evidence>
<dbReference type="Pfam" id="PF09179">
    <property type="entry name" value="TilS"/>
    <property type="match status" value="1"/>
</dbReference>
<dbReference type="PANTHER" id="PTHR43033">
    <property type="entry name" value="TRNA(ILE)-LYSIDINE SYNTHASE-RELATED"/>
    <property type="match status" value="1"/>
</dbReference>
<dbReference type="Proteomes" id="UP000051445">
    <property type="component" value="Unassembled WGS sequence"/>
</dbReference>
<dbReference type="Pfam" id="PF01171">
    <property type="entry name" value="ATP_bind_3"/>
    <property type="match status" value="1"/>
</dbReference>
<sequence>MNLLNEFKRHLSEGRFFDSRNRILVAVSTGVDSMTLVDLIQRLPRKQRPFIMVAHVNHHLRKQSSQEEHFLRQYCQQHELPLAVHQWQPAEHPQTGIETAARDMRYRFFAEVMGDNKLDTLVTAHHGDDLAETMLMKLTRGGQLNQLIGIADQRAFHNGRLVRPLLPFSKDTLVNYARHRNLHWYEDVTNLDLGIQRNRYRHEIIPLLKKENPQFLRHLYRYHQQLLDAVDLNEHLITERLTTMVNRAGQLELNNFATESPHFQKWILRRWLEQFPVRDLKQAQIGEIVTSLANPQKPHLVIDLPHHFQLIKDYTTVSVQKKNKVSGQPHSLSDSVVKFEHWYSLNADHQLAVAMELGFFANEQDKVMEMWLPKKQFPLRLRQWRPGDELRLRGGNHQAVRRILIDQKVPVAIRSQQKVLTLADGQILTLVGYKWSWFDRPADYLQQWVHFYVGQRHQKGEKNE</sequence>
<dbReference type="SUPFAM" id="SSF52402">
    <property type="entry name" value="Adenine nucleotide alpha hydrolases-like"/>
    <property type="match status" value="1"/>
</dbReference>
<dbReference type="EC" id="6.3.4.19" evidence="8"/>
<dbReference type="Gene3D" id="3.40.50.620">
    <property type="entry name" value="HUPs"/>
    <property type="match status" value="1"/>
</dbReference>
<keyword evidence="3 8" id="KW-0436">Ligase</keyword>
<evidence type="ECO:0000256" key="1">
    <source>
        <dbReference type="ARBA" id="ARBA00004496"/>
    </source>
</evidence>
<proteinExistence type="inferred from homology"/>
<feature type="domain" description="Lysidine-tRNA(Ile) synthetase C-terminal" evidence="9">
    <location>
        <begin position="379"/>
        <end position="451"/>
    </location>
</feature>
<dbReference type="STRING" id="1423746.FD27_GL001546"/>
<dbReference type="Pfam" id="PF11734">
    <property type="entry name" value="TilS_C"/>
    <property type="match status" value="1"/>
</dbReference>
<evidence type="ECO:0000256" key="7">
    <source>
        <dbReference type="ARBA" id="ARBA00048539"/>
    </source>
</evidence>
<evidence type="ECO:0000313" key="10">
    <source>
        <dbReference type="EMBL" id="KRL28764.1"/>
    </source>
</evidence>